<accession>A0A4R3JZP0</accession>
<dbReference type="RefSeq" id="WP_132383739.1">
    <property type="nucleotide sequence ID" value="NZ_SLZZ01000036.1"/>
</dbReference>
<organism evidence="9 10">
    <name type="scientific">Muricomes intestini</name>
    <dbReference type="NCBI Taxonomy" id="1796634"/>
    <lineage>
        <taxon>Bacteria</taxon>
        <taxon>Bacillati</taxon>
        <taxon>Bacillota</taxon>
        <taxon>Clostridia</taxon>
        <taxon>Lachnospirales</taxon>
        <taxon>Lachnospiraceae</taxon>
        <taxon>Muricomes</taxon>
    </lineage>
</organism>
<dbReference type="Proteomes" id="UP000295726">
    <property type="component" value="Unassembled WGS sequence"/>
</dbReference>
<evidence type="ECO:0000256" key="3">
    <source>
        <dbReference type="ARBA" id="ARBA00022475"/>
    </source>
</evidence>
<evidence type="ECO:0000313" key="10">
    <source>
        <dbReference type="Proteomes" id="UP000295726"/>
    </source>
</evidence>
<feature type="transmembrane region" description="Helical" evidence="7">
    <location>
        <begin position="77"/>
        <end position="98"/>
    </location>
</feature>
<dbReference type="EMBL" id="SLZZ01000036">
    <property type="protein sequence ID" value="TCS74673.1"/>
    <property type="molecule type" value="Genomic_DNA"/>
</dbReference>
<keyword evidence="6 7" id="KW-0472">Membrane</keyword>
<dbReference type="PANTHER" id="PTHR30193:SF37">
    <property type="entry name" value="INNER MEMBRANE ABC TRANSPORTER PERMEASE PROTEIN YCJO"/>
    <property type="match status" value="1"/>
</dbReference>
<evidence type="ECO:0000256" key="1">
    <source>
        <dbReference type="ARBA" id="ARBA00004651"/>
    </source>
</evidence>
<keyword evidence="4 7" id="KW-0812">Transmembrane</keyword>
<evidence type="ECO:0000259" key="8">
    <source>
        <dbReference type="PROSITE" id="PS50928"/>
    </source>
</evidence>
<comment type="subcellular location">
    <subcellularLocation>
        <location evidence="1 7">Cell membrane</location>
        <topology evidence="1 7">Multi-pass membrane protein</topology>
    </subcellularLocation>
</comment>
<dbReference type="PROSITE" id="PS50928">
    <property type="entry name" value="ABC_TM1"/>
    <property type="match status" value="1"/>
</dbReference>
<evidence type="ECO:0000256" key="4">
    <source>
        <dbReference type="ARBA" id="ARBA00022692"/>
    </source>
</evidence>
<keyword evidence="2 7" id="KW-0813">Transport</keyword>
<feature type="transmembrane region" description="Helical" evidence="7">
    <location>
        <begin position="160"/>
        <end position="180"/>
    </location>
</feature>
<dbReference type="GO" id="GO:0055085">
    <property type="term" value="P:transmembrane transport"/>
    <property type="evidence" value="ECO:0007669"/>
    <property type="project" value="InterPro"/>
</dbReference>
<dbReference type="OrthoDB" id="42615at2"/>
<protein>
    <submittedName>
        <fullName evidence="9">Carbohydrate ABC transporter membrane protein 1 (CUT1 family)</fullName>
    </submittedName>
</protein>
<dbReference type="InterPro" id="IPR000515">
    <property type="entry name" value="MetI-like"/>
</dbReference>
<proteinExistence type="inferred from homology"/>
<dbReference type="InterPro" id="IPR035906">
    <property type="entry name" value="MetI-like_sf"/>
</dbReference>
<evidence type="ECO:0000256" key="7">
    <source>
        <dbReference type="RuleBase" id="RU363032"/>
    </source>
</evidence>
<dbReference type="Pfam" id="PF00528">
    <property type="entry name" value="BPD_transp_1"/>
    <property type="match status" value="1"/>
</dbReference>
<dbReference type="GO" id="GO:0005886">
    <property type="term" value="C:plasma membrane"/>
    <property type="evidence" value="ECO:0007669"/>
    <property type="project" value="UniProtKB-SubCell"/>
</dbReference>
<dbReference type="AlphaFoldDB" id="A0A4R3JZP0"/>
<feature type="transmembrane region" description="Helical" evidence="7">
    <location>
        <begin position="12"/>
        <end position="39"/>
    </location>
</feature>
<feature type="transmembrane region" description="Helical" evidence="7">
    <location>
        <begin position="110"/>
        <end position="131"/>
    </location>
</feature>
<comment type="similarity">
    <text evidence="7">Belongs to the binding-protein-dependent transport system permease family.</text>
</comment>
<dbReference type="CDD" id="cd06261">
    <property type="entry name" value="TM_PBP2"/>
    <property type="match status" value="1"/>
</dbReference>
<feature type="transmembrane region" description="Helical" evidence="7">
    <location>
        <begin position="267"/>
        <end position="284"/>
    </location>
</feature>
<comment type="caution">
    <text evidence="9">The sequence shown here is derived from an EMBL/GenBank/DDBJ whole genome shotgun (WGS) entry which is preliminary data.</text>
</comment>
<sequence>MKGKGTRRFKESMTGFFFLLPALLPLLVFWVGPVLYSLWLSLTDWDMMSPEIHFVGLNNYKSLIGQSDFMAVLRNTLVFALGSVIPTIVLGLLAALALSSARKGTRIYRMVMFAPYITPMVAVSIVWSWIFEPRVGILNYVLSFLGIHGLKWIQSRDTAMLSVIIVTVWKQVGWTLLFYLEALQKVPGNLLEAAAIDGAGKVKKFLKITLPMISPTTFFLMIITTINSLQAYDQIQVLTQGGPAGSTRTLLYYYYQEAFESFHTGKASAVAVILVLITVILSLAETKISKKYIYYE</sequence>
<evidence type="ECO:0000256" key="2">
    <source>
        <dbReference type="ARBA" id="ARBA00022448"/>
    </source>
</evidence>
<keyword evidence="5 7" id="KW-1133">Transmembrane helix</keyword>
<evidence type="ECO:0000256" key="6">
    <source>
        <dbReference type="ARBA" id="ARBA00023136"/>
    </source>
</evidence>
<evidence type="ECO:0000256" key="5">
    <source>
        <dbReference type="ARBA" id="ARBA00022989"/>
    </source>
</evidence>
<feature type="domain" description="ABC transmembrane type-1" evidence="8">
    <location>
        <begin position="73"/>
        <end position="285"/>
    </location>
</feature>
<dbReference type="SUPFAM" id="SSF161098">
    <property type="entry name" value="MetI-like"/>
    <property type="match status" value="1"/>
</dbReference>
<dbReference type="Gene3D" id="1.10.3720.10">
    <property type="entry name" value="MetI-like"/>
    <property type="match status" value="1"/>
</dbReference>
<dbReference type="PANTHER" id="PTHR30193">
    <property type="entry name" value="ABC TRANSPORTER PERMEASE PROTEIN"/>
    <property type="match status" value="1"/>
</dbReference>
<keyword evidence="10" id="KW-1185">Reference proteome</keyword>
<evidence type="ECO:0000313" key="9">
    <source>
        <dbReference type="EMBL" id="TCS74673.1"/>
    </source>
</evidence>
<dbReference type="InterPro" id="IPR051393">
    <property type="entry name" value="ABC_transporter_permease"/>
</dbReference>
<reference evidence="9 10" key="1">
    <citation type="submission" date="2019-03" db="EMBL/GenBank/DDBJ databases">
        <title>Genomic Encyclopedia of Type Strains, Phase IV (KMG-IV): sequencing the most valuable type-strain genomes for metagenomic binning, comparative biology and taxonomic classification.</title>
        <authorList>
            <person name="Goeker M."/>
        </authorList>
    </citation>
    <scope>NUCLEOTIDE SEQUENCE [LARGE SCALE GENOMIC DNA]</scope>
    <source>
        <strain evidence="9 10">DSM 29489</strain>
    </source>
</reference>
<keyword evidence="3" id="KW-1003">Cell membrane</keyword>
<gene>
    <name evidence="9" type="ORF">EDD59_13615</name>
</gene>
<name>A0A4R3JZP0_9FIRM</name>